<dbReference type="RefSeq" id="WP_130492461.1">
    <property type="nucleotide sequence ID" value="NZ_SGXD01000002.1"/>
</dbReference>
<dbReference type="Proteomes" id="UP000293638">
    <property type="component" value="Unassembled WGS sequence"/>
</dbReference>
<organism evidence="1 2">
    <name type="scientific">Motilibacter rhizosphaerae</name>
    <dbReference type="NCBI Taxonomy" id="598652"/>
    <lineage>
        <taxon>Bacteria</taxon>
        <taxon>Bacillati</taxon>
        <taxon>Actinomycetota</taxon>
        <taxon>Actinomycetes</taxon>
        <taxon>Motilibacterales</taxon>
        <taxon>Motilibacteraceae</taxon>
        <taxon>Motilibacter</taxon>
    </lineage>
</organism>
<sequence length="72" mass="7759">MSTVLVIRAWHEPDGEEPGEQAVRARLLTGDDADQTVDVADGVDALVDAVRRWLTAVASGARPAMSPRLSCW</sequence>
<reference evidence="1 2" key="1">
    <citation type="submission" date="2019-02" db="EMBL/GenBank/DDBJ databases">
        <title>Genomic Encyclopedia of Type Strains, Phase IV (KMG-IV): sequencing the most valuable type-strain genomes for metagenomic binning, comparative biology and taxonomic classification.</title>
        <authorList>
            <person name="Goeker M."/>
        </authorList>
    </citation>
    <scope>NUCLEOTIDE SEQUENCE [LARGE SCALE GENOMIC DNA]</scope>
    <source>
        <strain evidence="1 2">DSM 45622</strain>
    </source>
</reference>
<comment type="caution">
    <text evidence="1">The sequence shown here is derived from an EMBL/GenBank/DDBJ whole genome shotgun (WGS) entry which is preliminary data.</text>
</comment>
<accession>A0A4Q7NSD2</accession>
<name>A0A4Q7NSD2_9ACTN</name>
<evidence type="ECO:0000313" key="2">
    <source>
        <dbReference type="Proteomes" id="UP000293638"/>
    </source>
</evidence>
<protein>
    <submittedName>
        <fullName evidence="1">Uncharacterized protein</fullName>
    </submittedName>
</protein>
<keyword evidence="2" id="KW-1185">Reference proteome</keyword>
<evidence type="ECO:0000313" key="1">
    <source>
        <dbReference type="EMBL" id="RZS89925.1"/>
    </source>
</evidence>
<dbReference type="EMBL" id="SGXD01000002">
    <property type="protein sequence ID" value="RZS89925.1"/>
    <property type="molecule type" value="Genomic_DNA"/>
</dbReference>
<gene>
    <name evidence="1" type="ORF">EV189_1705</name>
</gene>
<dbReference type="AlphaFoldDB" id="A0A4Q7NSD2"/>
<proteinExistence type="predicted"/>